<keyword evidence="2" id="KW-1185">Reference proteome</keyword>
<evidence type="ECO:0000313" key="1">
    <source>
        <dbReference type="EMBL" id="CBY15261.1"/>
    </source>
</evidence>
<name>E4Y049_OIKDI</name>
<evidence type="ECO:0000313" key="2">
    <source>
        <dbReference type="Proteomes" id="UP000001307"/>
    </source>
</evidence>
<dbReference type="OrthoDB" id="10524945at2759"/>
<dbReference type="Proteomes" id="UP000001307">
    <property type="component" value="Unassembled WGS sequence"/>
</dbReference>
<accession>E4Y049</accession>
<reference evidence="1" key="1">
    <citation type="journal article" date="2010" name="Science">
        <title>Plasticity of animal genome architecture unmasked by rapid evolution of a pelagic tunicate.</title>
        <authorList>
            <person name="Denoeud F."/>
            <person name="Henriet S."/>
            <person name="Mungpakdee S."/>
            <person name="Aury J.M."/>
            <person name="Da Silva C."/>
            <person name="Brinkmann H."/>
            <person name="Mikhaleva J."/>
            <person name="Olsen L.C."/>
            <person name="Jubin C."/>
            <person name="Canestro C."/>
            <person name="Bouquet J.M."/>
            <person name="Danks G."/>
            <person name="Poulain J."/>
            <person name="Campsteijn C."/>
            <person name="Adamski M."/>
            <person name="Cross I."/>
            <person name="Yadetie F."/>
            <person name="Muffato M."/>
            <person name="Louis A."/>
            <person name="Butcher S."/>
            <person name="Tsagkogeorga G."/>
            <person name="Konrad A."/>
            <person name="Singh S."/>
            <person name="Jensen M.F."/>
            <person name="Cong E.H."/>
            <person name="Eikeseth-Otteraa H."/>
            <person name="Noel B."/>
            <person name="Anthouard V."/>
            <person name="Porcel B.M."/>
            <person name="Kachouri-Lafond R."/>
            <person name="Nishino A."/>
            <person name="Ugolini M."/>
            <person name="Chourrout P."/>
            <person name="Nishida H."/>
            <person name="Aasland R."/>
            <person name="Huzurbazar S."/>
            <person name="Westhof E."/>
            <person name="Delsuc F."/>
            <person name="Lehrach H."/>
            <person name="Reinhardt R."/>
            <person name="Weissenbach J."/>
            <person name="Roy S.W."/>
            <person name="Artiguenave F."/>
            <person name="Postlethwait J.H."/>
            <person name="Manak J.R."/>
            <person name="Thompson E.M."/>
            <person name="Jaillon O."/>
            <person name="Du Pasquier L."/>
            <person name="Boudinot P."/>
            <person name="Liberles D.A."/>
            <person name="Volff J.N."/>
            <person name="Philippe H."/>
            <person name="Lenhard B."/>
            <person name="Roest Crollius H."/>
            <person name="Wincker P."/>
            <person name="Chourrout D."/>
        </authorList>
    </citation>
    <scope>NUCLEOTIDE SEQUENCE [LARGE SCALE GENOMIC DNA]</scope>
</reference>
<sequence>MTNRKSFVDRDKNWVSFWEALVKTVHSDKPKSEYCRLIREMKVKLFGKECWDHVFTVADGVFSKIRRIFKESVRIFVGKIVNDNCNLRRCVFAVSDTEKTKPLNLLVAQYREDEFAQAFKKRTELTRWSSGRAHRFHDVSNDVQAQQSGSGSSDVNSLVAENDRLANNDGVDDDDDSDGDEMSFVDFDRLTDDASSVREGGVNAFIDGECGYLSDHHNYYDGAVEQEEQENNDDDDDGGRVISADSSLDVNADYRRVQQELYEEYSPIRNVLSIAPNVFSDGTRVSIIPESSVKKMPKCKTKGCLYSTSRPSMMRKHERSCSAEPIEFVKQTVEGDDIMCHIVELSNEKFLPCSDNAQEFFVCYDIECLMDGIPFSSKTKYHNLARIATYTSDHERECFVRSNDSSIGVLIMCGRFINYLLSLQAAMANKVPKCIEEGINHYSAKIDENDKNPTESIETVAIWRKKLRYLKDFYKLKIYAWSGERYDLRILFTGLVSMMYKYVEEEPRSISHITRGTGIMMLEALNSCFRDFRNYTSPMSLSQLAKSSGLDEELFVKGSFPYEWYTTIDQLRRAKYLSAYPCFNSTMTIANKKYVQEMNEIIAARVQSGEWDDTD</sequence>
<proteinExistence type="predicted"/>
<gene>
    <name evidence="1" type="ORF">GSOID_T00012157001</name>
</gene>
<dbReference type="EMBL" id="FN653458">
    <property type="protein sequence ID" value="CBY15261.1"/>
    <property type="molecule type" value="Genomic_DNA"/>
</dbReference>
<organism evidence="1">
    <name type="scientific">Oikopleura dioica</name>
    <name type="common">Tunicate</name>
    <dbReference type="NCBI Taxonomy" id="34765"/>
    <lineage>
        <taxon>Eukaryota</taxon>
        <taxon>Metazoa</taxon>
        <taxon>Chordata</taxon>
        <taxon>Tunicata</taxon>
        <taxon>Appendicularia</taxon>
        <taxon>Copelata</taxon>
        <taxon>Oikopleuridae</taxon>
        <taxon>Oikopleura</taxon>
    </lineage>
</organism>
<protein>
    <submittedName>
        <fullName evidence="1">Uncharacterized protein</fullName>
    </submittedName>
</protein>
<dbReference type="AlphaFoldDB" id="E4Y049"/>
<dbReference type="InParanoid" id="E4Y049"/>